<dbReference type="Pfam" id="PF00728">
    <property type="entry name" value="Glyco_hydro_20"/>
    <property type="match status" value="1"/>
</dbReference>
<evidence type="ECO:0000256" key="6">
    <source>
        <dbReference type="PIRSR" id="PIRSR625705-1"/>
    </source>
</evidence>
<evidence type="ECO:0000259" key="7">
    <source>
        <dbReference type="Pfam" id="PF00728"/>
    </source>
</evidence>
<reference evidence="9 10" key="1">
    <citation type="submission" date="2016-10" db="EMBL/GenBank/DDBJ databases">
        <authorList>
            <person name="de Groot N.N."/>
        </authorList>
    </citation>
    <scope>NUCLEOTIDE SEQUENCE [LARGE SCALE GENOMIC DNA]</scope>
    <source>
        <strain evidence="9 10">Vu-144</strain>
    </source>
</reference>
<gene>
    <name evidence="9" type="ORF">SAMN05192529_1296</name>
</gene>
<dbReference type="RefSeq" id="WP_091400856.1">
    <property type="nucleotide sequence ID" value="NZ_FNQY01000029.1"/>
</dbReference>
<feature type="active site" description="Proton donor" evidence="6">
    <location>
        <position position="342"/>
    </location>
</feature>
<dbReference type="PANTHER" id="PTHR22600">
    <property type="entry name" value="BETA-HEXOSAMINIDASE"/>
    <property type="match status" value="1"/>
</dbReference>
<name>A0A1H4C8S2_9BACT</name>
<dbReference type="Pfam" id="PF02838">
    <property type="entry name" value="Glyco_hydro_20b"/>
    <property type="match status" value="1"/>
</dbReference>
<evidence type="ECO:0000259" key="8">
    <source>
        <dbReference type="Pfam" id="PF02838"/>
    </source>
</evidence>
<evidence type="ECO:0000256" key="1">
    <source>
        <dbReference type="ARBA" id="ARBA00001231"/>
    </source>
</evidence>
<dbReference type="GO" id="GO:0016020">
    <property type="term" value="C:membrane"/>
    <property type="evidence" value="ECO:0007669"/>
    <property type="project" value="TreeGrafter"/>
</dbReference>
<dbReference type="STRING" id="551991.SAMN05192529_1296"/>
<evidence type="ECO:0000256" key="5">
    <source>
        <dbReference type="ARBA" id="ARBA00023295"/>
    </source>
</evidence>
<keyword evidence="5" id="KW-0326">Glycosidase</keyword>
<keyword evidence="10" id="KW-1185">Reference proteome</keyword>
<dbReference type="Proteomes" id="UP000199041">
    <property type="component" value="Unassembled WGS sequence"/>
</dbReference>
<comment type="similarity">
    <text evidence="2">Belongs to the glycosyl hydrolase 20 family.</text>
</comment>
<evidence type="ECO:0000256" key="2">
    <source>
        <dbReference type="ARBA" id="ARBA00006285"/>
    </source>
</evidence>
<sequence>MDPQEASRLSMTMVAGPNIVPVPYRVQVGEGYFLTPDHYIIKTSGINPKDQSKAVAVLVTQIETFIKTRLHATLRKATKGQPGLTNTDNTAAIILRLAPLLPAEQSSDTLKNKRIEPGLLHWQGYRLRIKGQQLLLEAESVQGLFYGWQSLQQLLLQASLTGSRQIAAVDILDYPRYGFRALMLDPARHFLPVEDIKQYIRTMAFYKYNYLHLHLTDDQGWRVQIKAFPGLTRQGALVKTADGRTQPLYYTQDELKDLVAFAAKYYVQLIPEIDIPGHNTALLTVMPHLACFPRTFTLRTEPGVSKDILDASNPKVYAVYERIFKEVAGIFPCTYFHLGGDEAPLDTWEQSARCQTLIAQKGLKDARGLMAYFLKRNAAVVQKLGKTPLFWYELDVPGYPENSIAYFWRMGLSKQVIRKAAGQSKRLIGAPGEHAYFDYPMKASEHPYADWMPVTSLKDVYQFNPGYDFNDSISALVMGVEATVWGEYVPSLAIANLRTYPRALAMAEAGWSFMENRGWEAFKKRVQVQLGLLKILGVDFENPDLTL</sequence>
<evidence type="ECO:0000256" key="3">
    <source>
        <dbReference type="ARBA" id="ARBA00012663"/>
    </source>
</evidence>
<accession>A0A1H4C8S2</accession>
<dbReference type="InterPro" id="IPR015883">
    <property type="entry name" value="Glyco_hydro_20_cat"/>
</dbReference>
<protein>
    <recommendedName>
        <fullName evidence="3">beta-N-acetylhexosaminidase</fullName>
        <ecNumber evidence="3">3.2.1.52</ecNumber>
    </recommendedName>
</protein>
<dbReference type="InterPro" id="IPR029018">
    <property type="entry name" value="Hex-like_dom2"/>
</dbReference>
<dbReference type="SUPFAM" id="SSF55545">
    <property type="entry name" value="beta-N-acetylhexosaminidase-like domain"/>
    <property type="match status" value="1"/>
</dbReference>
<dbReference type="EMBL" id="FNQY01000029">
    <property type="protein sequence ID" value="SEA56811.1"/>
    <property type="molecule type" value="Genomic_DNA"/>
</dbReference>
<comment type="catalytic activity">
    <reaction evidence="1">
        <text>Hydrolysis of terminal non-reducing N-acetyl-D-hexosamine residues in N-acetyl-beta-D-hexosaminides.</text>
        <dbReference type="EC" id="3.2.1.52"/>
    </reaction>
</comment>
<dbReference type="CDD" id="cd06563">
    <property type="entry name" value="GH20_chitobiase-like"/>
    <property type="match status" value="1"/>
</dbReference>
<dbReference type="InterPro" id="IPR015882">
    <property type="entry name" value="HEX_bac_N"/>
</dbReference>
<dbReference type="PANTHER" id="PTHR22600:SF57">
    <property type="entry name" value="BETA-N-ACETYLHEXOSAMINIDASE"/>
    <property type="match status" value="1"/>
</dbReference>
<dbReference type="SUPFAM" id="SSF51445">
    <property type="entry name" value="(Trans)glycosidases"/>
    <property type="match status" value="1"/>
</dbReference>
<evidence type="ECO:0000313" key="9">
    <source>
        <dbReference type="EMBL" id="SEA56811.1"/>
    </source>
</evidence>
<dbReference type="PIRSF" id="PIRSF001093">
    <property type="entry name" value="B-hxosamndse_ab_euk"/>
    <property type="match status" value="1"/>
</dbReference>
<evidence type="ECO:0000256" key="4">
    <source>
        <dbReference type="ARBA" id="ARBA00022801"/>
    </source>
</evidence>
<dbReference type="PRINTS" id="PR00738">
    <property type="entry name" value="GLHYDRLASE20"/>
</dbReference>
<dbReference type="OrthoDB" id="726159at2"/>
<dbReference type="AlphaFoldDB" id="A0A1H4C8S2"/>
<feature type="domain" description="Beta-hexosaminidase bacterial type N-terminal" evidence="8">
    <location>
        <begin position="17"/>
        <end position="174"/>
    </location>
</feature>
<dbReference type="InterPro" id="IPR017853">
    <property type="entry name" value="GH"/>
</dbReference>
<dbReference type="InterPro" id="IPR025705">
    <property type="entry name" value="Beta_hexosaminidase_sua/sub"/>
</dbReference>
<dbReference type="GO" id="GO:0004563">
    <property type="term" value="F:beta-N-acetylhexosaminidase activity"/>
    <property type="evidence" value="ECO:0007669"/>
    <property type="project" value="UniProtKB-EC"/>
</dbReference>
<keyword evidence="4" id="KW-0378">Hydrolase</keyword>
<organism evidence="9 10">
    <name type="scientific">Arachidicoccus rhizosphaerae</name>
    <dbReference type="NCBI Taxonomy" id="551991"/>
    <lineage>
        <taxon>Bacteria</taxon>
        <taxon>Pseudomonadati</taxon>
        <taxon>Bacteroidota</taxon>
        <taxon>Chitinophagia</taxon>
        <taxon>Chitinophagales</taxon>
        <taxon>Chitinophagaceae</taxon>
        <taxon>Arachidicoccus</taxon>
    </lineage>
</organism>
<evidence type="ECO:0000313" key="10">
    <source>
        <dbReference type="Proteomes" id="UP000199041"/>
    </source>
</evidence>
<dbReference type="GO" id="GO:0005975">
    <property type="term" value="P:carbohydrate metabolic process"/>
    <property type="evidence" value="ECO:0007669"/>
    <property type="project" value="InterPro"/>
</dbReference>
<dbReference type="Gene3D" id="3.30.379.10">
    <property type="entry name" value="Chitobiase/beta-hexosaminidase domain 2-like"/>
    <property type="match status" value="1"/>
</dbReference>
<feature type="domain" description="Glycoside hydrolase family 20 catalytic" evidence="7">
    <location>
        <begin position="177"/>
        <end position="512"/>
    </location>
</feature>
<dbReference type="GO" id="GO:0030203">
    <property type="term" value="P:glycosaminoglycan metabolic process"/>
    <property type="evidence" value="ECO:0007669"/>
    <property type="project" value="TreeGrafter"/>
</dbReference>
<dbReference type="Gene3D" id="3.20.20.80">
    <property type="entry name" value="Glycosidases"/>
    <property type="match status" value="1"/>
</dbReference>
<proteinExistence type="inferred from homology"/>
<dbReference type="EC" id="3.2.1.52" evidence="3"/>